<evidence type="ECO:0000313" key="2">
    <source>
        <dbReference type="Proteomes" id="UP001164929"/>
    </source>
</evidence>
<evidence type="ECO:0000313" key="1">
    <source>
        <dbReference type="EMBL" id="KAJ6984479.1"/>
    </source>
</evidence>
<organism evidence="1 2">
    <name type="scientific">Populus alba x Populus x berolinensis</name>
    <dbReference type="NCBI Taxonomy" id="444605"/>
    <lineage>
        <taxon>Eukaryota</taxon>
        <taxon>Viridiplantae</taxon>
        <taxon>Streptophyta</taxon>
        <taxon>Embryophyta</taxon>
        <taxon>Tracheophyta</taxon>
        <taxon>Spermatophyta</taxon>
        <taxon>Magnoliopsida</taxon>
        <taxon>eudicotyledons</taxon>
        <taxon>Gunneridae</taxon>
        <taxon>Pentapetalae</taxon>
        <taxon>rosids</taxon>
        <taxon>fabids</taxon>
        <taxon>Malpighiales</taxon>
        <taxon>Salicaceae</taxon>
        <taxon>Saliceae</taxon>
        <taxon>Populus</taxon>
    </lineage>
</organism>
<keyword evidence="2" id="KW-1185">Reference proteome</keyword>
<name>A0AAD6MG02_9ROSI</name>
<reference evidence="1" key="1">
    <citation type="journal article" date="2023" name="Mol. Ecol. Resour.">
        <title>Chromosome-level genome assembly of a triploid poplar Populus alba 'Berolinensis'.</title>
        <authorList>
            <person name="Chen S."/>
            <person name="Yu Y."/>
            <person name="Wang X."/>
            <person name="Wang S."/>
            <person name="Zhang T."/>
            <person name="Zhou Y."/>
            <person name="He R."/>
            <person name="Meng N."/>
            <person name="Wang Y."/>
            <person name="Liu W."/>
            <person name="Liu Z."/>
            <person name="Liu J."/>
            <person name="Guo Q."/>
            <person name="Huang H."/>
            <person name="Sederoff R.R."/>
            <person name="Wang G."/>
            <person name="Qu G."/>
            <person name="Chen S."/>
        </authorList>
    </citation>
    <scope>NUCLEOTIDE SEQUENCE</scope>
    <source>
        <strain evidence="1">SC-2020</strain>
    </source>
</reference>
<dbReference type="Proteomes" id="UP001164929">
    <property type="component" value="Chromosome 9"/>
</dbReference>
<protein>
    <submittedName>
        <fullName evidence="1">Uncharacterized protein</fullName>
    </submittedName>
</protein>
<proteinExistence type="predicted"/>
<accession>A0AAD6MG02</accession>
<sequence>MAAVLAFDTSVTSKILIGGKGVVGSLFQALTGTVSSYEHISTGNFHFDGYPASYELVFPKMESSHFMFNLLCLFEGPKLELKLSQEVALPHPQQASLWCFEDYDGMHKPSKYSNLPSSSPPIPGLPHASC</sequence>
<gene>
    <name evidence="1" type="ORF">NC653_022680</name>
</gene>
<comment type="caution">
    <text evidence="1">The sequence shown here is derived from an EMBL/GenBank/DDBJ whole genome shotgun (WGS) entry which is preliminary data.</text>
</comment>
<dbReference type="AlphaFoldDB" id="A0AAD6MG02"/>
<dbReference type="EMBL" id="JAQIZT010000009">
    <property type="protein sequence ID" value="KAJ6984479.1"/>
    <property type="molecule type" value="Genomic_DNA"/>
</dbReference>